<dbReference type="Gene3D" id="3.40.50.150">
    <property type="entry name" value="Vaccinia Virus protein VP39"/>
    <property type="match status" value="1"/>
</dbReference>
<dbReference type="InterPro" id="IPR006342">
    <property type="entry name" value="FkbM_mtfrase"/>
</dbReference>
<dbReference type="Proteomes" id="UP000010796">
    <property type="component" value="Chromosome"/>
</dbReference>
<dbReference type="PATRIC" id="fig|926556.3.peg.2738"/>
<dbReference type="InterPro" id="IPR029063">
    <property type="entry name" value="SAM-dependent_MTases_sf"/>
</dbReference>
<name>L0G1E5_ECHVK</name>
<dbReference type="GO" id="GO:0008168">
    <property type="term" value="F:methyltransferase activity"/>
    <property type="evidence" value="ECO:0007669"/>
    <property type="project" value="UniProtKB-KW"/>
</dbReference>
<dbReference type="Pfam" id="PF05050">
    <property type="entry name" value="Methyltransf_21"/>
    <property type="match status" value="1"/>
</dbReference>
<gene>
    <name evidence="2" type="ordered locus">Echvi_2594</name>
</gene>
<dbReference type="RefSeq" id="WP_015266389.1">
    <property type="nucleotide sequence ID" value="NC_019904.1"/>
</dbReference>
<dbReference type="HOGENOM" id="CLU_089273_0_0_10"/>
<protein>
    <submittedName>
        <fullName evidence="2">Methyltransferase, FkbM family</fullName>
    </submittedName>
</protein>
<dbReference type="eggNOG" id="COG1215">
    <property type="taxonomic scope" value="Bacteria"/>
</dbReference>
<dbReference type="AlphaFoldDB" id="L0G1E5"/>
<sequence length="208" mass="24307">MLTELSSKEEFKFILIGANDGLSFDDIFDVFDQNRASGLAIEPSPKYFEELKLNLEKFKKVKLLNKAICEEDKKVLYQLSPSGLRKLPDWGKGIGSFDKQHLLKFGIDKMDMEEIEVNGISFMNLLSSYQGFYEVEYLQIDTEGYDGEIIKMIDFKKFHAKLIKLEWVNLSETCKEEVKQIFKMNNFIFFEEKHDSFAVHCSLRPRLK</sequence>
<feature type="domain" description="Methyltransferase FkbM" evidence="1">
    <location>
        <begin position="16"/>
        <end position="167"/>
    </location>
</feature>
<dbReference type="STRING" id="926556.Echvi_2594"/>
<dbReference type="EMBL" id="CP003346">
    <property type="protein sequence ID" value="AGA78836.1"/>
    <property type="molecule type" value="Genomic_DNA"/>
</dbReference>
<dbReference type="KEGG" id="evi:Echvi_2594"/>
<keyword evidence="3" id="KW-1185">Reference proteome</keyword>
<accession>L0G1E5</accession>
<evidence type="ECO:0000313" key="3">
    <source>
        <dbReference type="Proteomes" id="UP000010796"/>
    </source>
</evidence>
<keyword evidence="2" id="KW-0808">Transferase</keyword>
<dbReference type="NCBIfam" id="TIGR01444">
    <property type="entry name" value="fkbM_fam"/>
    <property type="match status" value="1"/>
</dbReference>
<organism evidence="2 3">
    <name type="scientific">Echinicola vietnamensis (strain DSM 17526 / LMG 23754 / KMM 6221)</name>
    <dbReference type="NCBI Taxonomy" id="926556"/>
    <lineage>
        <taxon>Bacteria</taxon>
        <taxon>Pseudomonadati</taxon>
        <taxon>Bacteroidota</taxon>
        <taxon>Cytophagia</taxon>
        <taxon>Cytophagales</taxon>
        <taxon>Cyclobacteriaceae</taxon>
        <taxon>Echinicola</taxon>
    </lineage>
</organism>
<keyword evidence="2" id="KW-0489">Methyltransferase</keyword>
<dbReference type="GO" id="GO:0032259">
    <property type="term" value="P:methylation"/>
    <property type="evidence" value="ECO:0007669"/>
    <property type="project" value="UniProtKB-KW"/>
</dbReference>
<evidence type="ECO:0000259" key="1">
    <source>
        <dbReference type="Pfam" id="PF05050"/>
    </source>
</evidence>
<evidence type="ECO:0000313" key="2">
    <source>
        <dbReference type="EMBL" id="AGA78836.1"/>
    </source>
</evidence>
<dbReference type="OrthoDB" id="9812600at2"/>
<reference evidence="3" key="1">
    <citation type="submission" date="2012-02" db="EMBL/GenBank/DDBJ databases">
        <title>The complete genome of Echinicola vietnamensis DSM 17526.</title>
        <authorList>
            <person name="Lucas S."/>
            <person name="Copeland A."/>
            <person name="Lapidus A."/>
            <person name="Glavina del Rio T."/>
            <person name="Dalin E."/>
            <person name="Tice H."/>
            <person name="Bruce D."/>
            <person name="Goodwin L."/>
            <person name="Pitluck S."/>
            <person name="Peters L."/>
            <person name="Ovchinnikova G."/>
            <person name="Teshima H."/>
            <person name="Kyrpides N."/>
            <person name="Mavromatis K."/>
            <person name="Ivanova N."/>
            <person name="Brettin T."/>
            <person name="Detter J.C."/>
            <person name="Han C."/>
            <person name="Larimer F."/>
            <person name="Land M."/>
            <person name="Hauser L."/>
            <person name="Markowitz V."/>
            <person name="Cheng J.-F."/>
            <person name="Hugenholtz P."/>
            <person name="Woyke T."/>
            <person name="Wu D."/>
            <person name="Brambilla E."/>
            <person name="Klenk H.-P."/>
            <person name="Eisen J.A."/>
        </authorList>
    </citation>
    <scope>NUCLEOTIDE SEQUENCE [LARGE SCALE GENOMIC DNA]</scope>
    <source>
        <strain evidence="3">DSM 17526 / LMG 23754 / KMM 6221</strain>
    </source>
</reference>
<proteinExistence type="predicted"/>
<dbReference type="SUPFAM" id="SSF53335">
    <property type="entry name" value="S-adenosyl-L-methionine-dependent methyltransferases"/>
    <property type="match status" value="1"/>
</dbReference>